<evidence type="ECO:0000313" key="1">
    <source>
        <dbReference type="EMBL" id="KYC29392.1"/>
    </source>
</evidence>
<keyword evidence="2" id="KW-1185">Reference proteome</keyword>
<dbReference type="OrthoDB" id="8566581at2"/>
<dbReference type="AlphaFoldDB" id="A0A656Z908"/>
<name>A0A656Z908_9PROT</name>
<comment type="caution">
    <text evidence="1">The sequence shown here is derived from an EMBL/GenBank/DDBJ whole genome shotgun (WGS) entry which is preliminary data.</text>
</comment>
<evidence type="ECO:0000313" key="2">
    <source>
        <dbReference type="Proteomes" id="UP000243416"/>
    </source>
</evidence>
<dbReference type="InterPro" id="IPR050026">
    <property type="entry name" value="PHA_gran_PhaM_N"/>
</dbReference>
<sequence>MSKESSAADSLDFLKSMWNSMGFSLPGMVTPTVDVDEIGKRIADLKAVEGWLKTNLNMLQMTIQGLEMQRVALMTVQAMGQSVRAAMDAGEQGTATAAADSAGAANPFAQVALDTMMNPALWPWNFMQQPAAGNEAGAAGSTDGPAAKPKPAARRKAGKK</sequence>
<gene>
    <name evidence="1" type="ORF">ACY05_02425</name>
</gene>
<protein>
    <submittedName>
        <fullName evidence="1">Uncharacterized protein</fullName>
    </submittedName>
</protein>
<proteinExistence type="predicted"/>
<organism evidence="1 2">
    <name type="scientific">Sterolibacterium denitrificans</name>
    <dbReference type="NCBI Taxonomy" id="157592"/>
    <lineage>
        <taxon>Bacteria</taxon>
        <taxon>Pseudomonadati</taxon>
        <taxon>Pseudomonadota</taxon>
        <taxon>Betaproteobacteria</taxon>
        <taxon>Nitrosomonadales</taxon>
        <taxon>Sterolibacteriaceae</taxon>
        <taxon>Sterolibacterium</taxon>
    </lineage>
</organism>
<accession>A0A656Z908</accession>
<dbReference type="NCBIfam" id="NF043076">
    <property type="entry name" value="PHA_gran_PhaM"/>
    <property type="match status" value="1"/>
</dbReference>
<dbReference type="EMBL" id="LFZK01000001">
    <property type="protein sequence ID" value="KYC29392.1"/>
    <property type="molecule type" value="Genomic_DNA"/>
</dbReference>
<dbReference type="Proteomes" id="UP000243416">
    <property type="component" value="Unassembled WGS sequence"/>
</dbReference>
<dbReference type="RefSeq" id="WP_067170277.1">
    <property type="nucleotide sequence ID" value="NZ_LT837803.1"/>
</dbReference>
<reference evidence="1 2" key="1">
    <citation type="journal article" date="2016" name="ISME J.">
        <title>Integrated multi-omics analyses reveal the biochemical mechanisms and phylogenetic relevance of anaerobic androgen biodegradation in the environment.</title>
        <authorList>
            <person name="Yang F.C."/>
            <person name="Chen Y.L."/>
            <person name="Tang S.L."/>
            <person name="Yu C.P."/>
            <person name="Wang P.H."/>
            <person name="Ismail W."/>
            <person name="Wang C.H."/>
            <person name="Ding J.Y."/>
            <person name="Yang C.Y."/>
            <person name="Yang C.Y."/>
            <person name="Chiang Y.R."/>
        </authorList>
    </citation>
    <scope>NUCLEOTIDE SEQUENCE [LARGE SCALE GENOMIC DNA]</scope>
    <source>
        <strain evidence="1 2">DSM 13999</strain>
    </source>
</reference>